<keyword evidence="1" id="KW-1133">Transmembrane helix</keyword>
<keyword evidence="1" id="KW-0472">Membrane</keyword>
<sequence>MEPSSCEDHQDAFGIFGVFFTLHYQISFAVIVLRYRLYFCAGVMEDKMNLDSRHSPSHDRENSPFNDDWECFTGVHGQSSKEELYTLARSDKQTFIALSMVGSGCWEDI</sequence>
<keyword evidence="1" id="KW-0812">Transmembrane</keyword>
<organism evidence="2 3">
    <name type="scientific">Vicia faba</name>
    <name type="common">Broad bean</name>
    <name type="synonym">Faba vulgaris</name>
    <dbReference type="NCBI Taxonomy" id="3906"/>
    <lineage>
        <taxon>Eukaryota</taxon>
        <taxon>Viridiplantae</taxon>
        <taxon>Streptophyta</taxon>
        <taxon>Embryophyta</taxon>
        <taxon>Tracheophyta</taxon>
        <taxon>Spermatophyta</taxon>
        <taxon>Magnoliopsida</taxon>
        <taxon>eudicotyledons</taxon>
        <taxon>Gunneridae</taxon>
        <taxon>Pentapetalae</taxon>
        <taxon>rosids</taxon>
        <taxon>fabids</taxon>
        <taxon>Fabales</taxon>
        <taxon>Fabaceae</taxon>
        <taxon>Papilionoideae</taxon>
        <taxon>50 kb inversion clade</taxon>
        <taxon>NPAAA clade</taxon>
        <taxon>Hologalegina</taxon>
        <taxon>IRL clade</taxon>
        <taxon>Fabeae</taxon>
        <taxon>Vicia</taxon>
    </lineage>
</organism>
<evidence type="ECO:0000313" key="3">
    <source>
        <dbReference type="Proteomes" id="UP001157006"/>
    </source>
</evidence>
<accession>A0AAV1ABE5</accession>
<dbReference type="Proteomes" id="UP001157006">
    <property type="component" value="Chromosome 4"/>
</dbReference>
<feature type="transmembrane region" description="Helical" evidence="1">
    <location>
        <begin position="12"/>
        <end position="33"/>
    </location>
</feature>
<evidence type="ECO:0000313" key="2">
    <source>
        <dbReference type="EMBL" id="CAI8607586.1"/>
    </source>
</evidence>
<keyword evidence="3" id="KW-1185">Reference proteome</keyword>
<evidence type="ECO:0000256" key="1">
    <source>
        <dbReference type="SAM" id="Phobius"/>
    </source>
</evidence>
<protein>
    <submittedName>
        <fullName evidence="2">Uncharacterized protein</fullName>
    </submittedName>
</protein>
<name>A0AAV1ABE5_VICFA</name>
<proteinExistence type="predicted"/>
<dbReference type="AlphaFoldDB" id="A0AAV1ABE5"/>
<gene>
    <name evidence="2" type="ORF">VFH_IV045040</name>
</gene>
<reference evidence="2 3" key="1">
    <citation type="submission" date="2023-01" db="EMBL/GenBank/DDBJ databases">
        <authorList>
            <person name="Kreplak J."/>
        </authorList>
    </citation>
    <scope>NUCLEOTIDE SEQUENCE [LARGE SCALE GENOMIC DNA]</scope>
</reference>
<dbReference type="EMBL" id="OX451739">
    <property type="protein sequence ID" value="CAI8607586.1"/>
    <property type="molecule type" value="Genomic_DNA"/>
</dbReference>